<dbReference type="PANTHER" id="PTHR43133:SF8">
    <property type="entry name" value="RNA POLYMERASE SIGMA FACTOR HI_1459-RELATED"/>
    <property type="match status" value="1"/>
</dbReference>
<accession>A0A4Y7RFM7</accession>
<dbReference type="Proteomes" id="UP000298324">
    <property type="component" value="Unassembled WGS sequence"/>
</dbReference>
<reference evidence="9 10" key="1">
    <citation type="journal article" date="2018" name="Environ. Microbiol.">
        <title>Novel energy conservation strategies and behaviour of Pelotomaculum schinkii driving syntrophic propionate catabolism.</title>
        <authorList>
            <person name="Hidalgo-Ahumada C.A.P."/>
            <person name="Nobu M.K."/>
            <person name="Narihiro T."/>
            <person name="Tamaki H."/>
            <person name="Liu W.T."/>
            <person name="Kamagata Y."/>
            <person name="Stams A.J.M."/>
            <person name="Imachi H."/>
            <person name="Sousa D.Z."/>
        </authorList>
    </citation>
    <scope>NUCLEOTIDE SEQUENCE [LARGE SCALE GENOMIC DNA]</scope>
    <source>
        <strain evidence="9 10">HH</strain>
    </source>
</reference>
<name>A0A4Y7RFM7_9FIRM</name>
<comment type="caution">
    <text evidence="9">The sequence shown here is derived from an EMBL/GenBank/DDBJ whole genome shotgun (WGS) entry which is preliminary data.</text>
</comment>
<dbReference type="InterPro" id="IPR013249">
    <property type="entry name" value="RNA_pol_sigma70_r4_t2"/>
</dbReference>
<evidence type="ECO:0000256" key="1">
    <source>
        <dbReference type="ARBA" id="ARBA00010641"/>
    </source>
</evidence>
<dbReference type="SUPFAM" id="SSF88659">
    <property type="entry name" value="Sigma3 and sigma4 domains of RNA polymerase sigma factors"/>
    <property type="match status" value="1"/>
</dbReference>
<dbReference type="NCBIfam" id="TIGR02937">
    <property type="entry name" value="sigma70-ECF"/>
    <property type="match status" value="1"/>
</dbReference>
<evidence type="ECO:0000256" key="3">
    <source>
        <dbReference type="ARBA" id="ARBA00023082"/>
    </source>
</evidence>
<dbReference type="CDD" id="cd06171">
    <property type="entry name" value="Sigma70_r4"/>
    <property type="match status" value="1"/>
</dbReference>
<comment type="similarity">
    <text evidence="1 6">Belongs to the sigma-70 factor family. ECF subfamily.</text>
</comment>
<evidence type="ECO:0000256" key="6">
    <source>
        <dbReference type="RuleBase" id="RU000716"/>
    </source>
</evidence>
<dbReference type="AlphaFoldDB" id="A0A4Y7RFM7"/>
<dbReference type="InterPro" id="IPR007627">
    <property type="entry name" value="RNA_pol_sigma70_r2"/>
</dbReference>
<protein>
    <recommendedName>
        <fullName evidence="6">RNA polymerase sigma factor</fullName>
    </recommendedName>
</protein>
<evidence type="ECO:0000259" key="8">
    <source>
        <dbReference type="Pfam" id="PF08281"/>
    </source>
</evidence>
<dbReference type="InterPro" id="IPR013325">
    <property type="entry name" value="RNA_pol_sigma_r2"/>
</dbReference>
<dbReference type="InterPro" id="IPR014284">
    <property type="entry name" value="RNA_pol_sigma-70_dom"/>
</dbReference>
<dbReference type="GO" id="GO:0006352">
    <property type="term" value="P:DNA-templated transcription initiation"/>
    <property type="evidence" value="ECO:0007669"/>
    <property type="project" value="InterPro"/>
</dbReference>
<dbReference type="GO" id="GO:0003677">
    <property type="term" value="F:DNA binding"/>
    <property type="evidence" value="ECO:0007669"/>
    <property type="project" value="UniProtKB-KW"/>
</dbReference>
<evidence type="ECO:0000313" key="9">
    <source>
        <dbReference type="EMBL" id="TEB07808.1"/>
    </source>
</evidence>
<keyword evidence="4 6" id="KW-0238">DNA-binding</keyword>
<keyword evidence="2 6" id="KW-0805">Transcription regulation</keyword>
<dbReference type="InterPro" id="IPR039425">
    <property type="entry name" value="RNA_pol_sigma-70-like"/>
</dbReference>
<dbReference type="InterPro" id="IPR013324">
    <property type="entry name" value="RNA_pol_sigma_r3/r4-like"/>
</dbReference>
<dbReference type="GO" id="GO:0006950">
    <property type="term" value="P:response to stress"/>
    <property type="evidence" value="ECO:0007669"/>
    <property type="project" value="UniProtKB-ARBA"/>
</dbReference>
<dbReference type="Gene3D" id="1.10.10.10">
    <property type="entry name" value="Winged helix-like DNA-binding domain superfamily/Winged helix DNA-binding domain"/>
    <property type="match status" value="1"/>
</dbReference>
<evidence type="ECO:0000256" key="4">
    <source>
        <dbReference type="ARBA" id="ARBA00023125"/>
    </source>
</evidence>
<dbReference type="SUPFAM" id="SSF88946">
    <property type="entry name" value="Sigma2 domain of RNA polymerase sigma factors"/>
    <property type="match status" value="1"/>
</dbReference>
<evidence type="ECO:0000313" key="10">
    <source>
        <dbReference type="Proteomes" id="UP000298324"/>
    </source>
</evidence>
<feature type="domain" description="RNA polymerase sigma-70 region 2" evidence="7">
    <location>
        <begin position="24"/>
        <end position="89"/>
    </location>
</feature>
<dbReference type="InterPro" id="IPR000838">
    <property type="entry name" value="RNA_pol_sigma70_ECF_CS"/>
</dbReference>
<evidence type="ECO:0000259" key="7">
    <source>
        <dbReference type="Pfam" id="PF04542"/>
    </source>
</evidence>
<dbReference type="Pfam" id="PF04542">
    <property type="entry name" value="Sigma70_r2"/>
    <property type="match status" value="1"/>
</dbReference>
<dbReference type="PROSITE" id="PS01063">
    <property type="entry name" value="SIGMA70_ECF"/>
    <property type="match status" value="1"/>
</dbReference>
<organism evidence="9 10">
    <name type="scientific">Pelotomaculum schinkii</name>
    <dbReference type="NCBI Taxonomy" id="78350"/>
    <lineage>
        <taxon>Bacteria</taxon>
        <taxon>Bacillati</taxon>
        <taxon>Bacillota</taxon>
        <taxon>Clostridia</taxon>
        <taxon>Eubacteriales</taxon>
        <taxon>Desulfotomaculaceae</taxon>
        <taxon>Pelotomaculum</taxon>
    </lineage>
</organism>
<proteinExistence type="inferred from homology"/>
<keyword evidence="10" id="KW-1185">Reference proteome</keyword>
<dbReference type="EMBL" id="QFGA01000001">
    <property type="protein sequence ID" value="TEB07808.1"/>
    <property type="molecule type" value="Genomic_DNA"/>
</dbReference>
<dbReference type="Pfam" id="PF08281">
    <property type="entry name" value="Sigma70_r4_2"/>
    <property type="match status" value="1"/>
</dbReference>
<dbReference type="PANTHER" id="PTHR43133">
    <property type="entry name" value="RNA POLYMERASE ECF-TYPE SIGMA FACTO"/>
    <property type="match status" value="1"/>
</dbReference>
<feature type="domain" description="RNA polymerase sigma factor 70 region 4 type 2" evidence="8">
    <location>
        <begin position="126"/>
        <end position="178"/>
    </location>
</feature>
<dbReference type="Gene3D" id="1.10.1740.10">
    <property type="match status" value="1"/>
</dbReference>
<evidence type="ECO:0000256" key="5">
    <source>
        <dbReference type="ARBA" id="ARBA00023163"/>
    </source>
</evidence>
<evidence type="ECO:0000256" key="2">
    <source>
        <dbReference type="ARBA" id="ARBA00023015"/>
    </source>
</evidence>
<dbReference type="GO" id="GO:0016987">
    <property type="term" value="F:sigma factor activity"/>
    <property type="evidence" value="ECO:0007669"/>
    <property type="project" value="UniProtKB-KW"/>
</dbReference>
<gene>
    <name evidence="9" type="primary">sigW_4</name>
    <name evidence="9" type="ORF">Psch_01363</name>
</gene>
<keyword evidence="5 6" id="KW-0804">Transcription</keyword>
<keyword evidence="3 6" id="KW-0731">Sigma factor</keyword>
<dbReference type="InterPro" id="IPR036388">
    <property type="entry name" value="WH-like_DNA-bd_sf"/>
</dbReference>
<sequence length="190" mass="22400">MDMDDHQVISLCREGREEGYRQLLARYEGYIYSLCYRLTGNREDALDLTQETFIKVIHGLDGFQINRAFKPWLRQITVNACYNFLNRRSPAGVSLEQPLDEGLTLADVQPAIEDPAREVEWRDTRRLLWEMVERLPALYRLVLVLRHQEGMSYRDIAEVTRLPEGSVKTYLFRARRRLRQGMAEQYGWEG</sequence>